<gene>
    <name evidence="3" type="ORF">E2C01_002322</name>
</gene>
<evidence type="ECO:0000313" key="4">
    <source>
        <dbReference type="Proteomes" id="UP000324222"/>
    </source>
</evidence>
<organism evidence="3 4">
    <name type="scientific">Portunus trituberculatus</name>
    <name type="common">Swimming crab</name>
    <name type="synonym">Neptunus trituberculatus</name>
    <dbReference type="NCBI Taxonomy" id="210409"/>
    <lineage>
        <taxon>Eukaryota</taxon>
        <taxon>Metazoa</taxon>
        <taxon>Ecdysozoa</taxon>
        <taxon>Arthropoda</taxon>
        <taxon>Crustacea</taxon>
        <taxon>Multicrustacea</taxon>
        <taxon>Malacostraca</taxon>
        <taxon>Eumalacostraca</taxon>
        <taxon>Eucarida</taxon>
        <taxon>Decapoda</taxon>
        <taxon>Pleocyemata</taxon>
        <taxon>Brachyura</taxon>
        <taxon>Eubrachyura</taxon>
        <taxon>Portunoidea</taxon>
        <taxon>Portunidae</taxon>
        <taxon>Portuninae</taxon>
        <taxon>Portunus</taxon>
    </lineage>
</organism>
<protein>
    <submittedName>
        <fullName evidence="3">Uncharacterized protein</fullName>
    </submittedName>
</protein>
<keyword evidence="2" id="KW-1133">Transmembrane helix</keyword>
<name>A0A5B7CJ30_PORTR</name>
<evidence type="ECO:0000313" key="3">
    <source>
        <dbReference type="EMBL" id="MPC09702.1"/>
    </source>
</evidence>
<feature type="transmembrane region" description="Helical" evidence="2">
    <location>
        <begin position="16"/>
        <end position="36"/>
    </location>
</feature>
<dbReference type="Proteomes" id="UP000324222">
    <property type="component" value="Unassembled WGS sequence"/>
</dbReference>
<comment type="caution">
    <text evidence="3">The sequence shown here is derived from an EMBL/GenBank/DDBJ whole genome shotgun (WGS) entry which is preliminary data.</text>
</comment>
<dbReference type="AlphaFoldDB" id="A0A5B7CJ30"/>
<sequence>MSPLGNEKTLSGDGRLIGSFCTSLLIPISSSLRLVFTNSKDTNPNINLPYRIPGGGELGPPHPRLEH</sequence>
<accession>A0A5B7CJ30</accession>
<evidence type="ECO:0000256" key="1">
    <source>
        <dbReference type="SAM" id="MobiDB-lite"/>
    </source>
</evidence>
<feature type="region of interest" description="Disordered" evidence="1">
    <location>
        <begin position="45"/>
        <end position="67"/>
    </location>
</feature>
<proteinExistence type="predicted"/>
<dbReference type="EMBL" id="VSRR010000081">
    <property type="protein sequence ID" value="MPC09702.1"/>
    <property type="molecule type" value="Genomic_DNA"/>
</dbReference>
<keyword evidence="4" id="KW-1185">Reference proteome</keyword>
<evidence type="ECO:0000256" key="2">
    <source>
        <dbReference type="SAM" id="Phobius"/>
    </source>
</evidence>
<reference evidence="3 4" key="1">
    <citation type="submission" date="2019-05" db="EMBL/GenBank/DDBJ databases">
        <title>Another draft genome of Portunus trituberculatus and its Hox gene families provides insights of decapod evolution.</title>
        <authorList>
            <person name="Jeong J.-H."/>
            <person name="Song I."/>
            <person name="Kim S."/>
            <person name="Choi T."/>
            <person name="Kim D."/>
            <person name="Ryu S."/>
            <person name="Kim W."/>
        </authorList>
    </citation>
    <scope>NUCLEOTIDE SEQUENCE [LARGE SCALE GENOMIC DNA]</scope>
    <source>
        <tissue evidence="3">Muscle</tissue>
    </source>
</reference>
<keyword evidence="2" id="KW-0472">Membrane</keyword>
<keyword evidence="2" id="KW-0812">Transmembrane</keyword>